<keyword evidence="42" id="KW-1160">Virus entry into host cell</keyword>
<evidence type="ECO:0000259" key="50">
    <source>
        <dbReference type="PROSITE" id="PS50876"/>
    </source>
</evidence>
<dbReference type="InterPro" id="IPR021109">
    <property type="entry name" value="Peptidase_aspartic_dom_sf"/>
</dbReference>
<dbReference type="Gene3D" id="1.10.1200.30">
    <property type="match status" value="1"/>
</dbReference>
<dbReference type="Gene3D" id="3.30.70.270">
    <property type="match status" value="3"/>
</dbReference>
<dbReference type="SUPFAM" id="SSF47943">
    <property type="entry name" value="Retrovirus capsid protein, N-terminal core domain"/>
    <property type="match status" value="1"/>
</dbReference>
<feature type="domain" description="Reverse transcriptase" evidence="51">
    <location>
        <begin position="655"/>
        <end position="845"/>
    </location>
</feature>
<dbReference type="InterPro" id="IPR001878">
    <property type="entry name" value="Znf_CCHC"/>
</dbReference>
<dbReference type="GO" id="GO:0004190">
    <property type="term" value="F:aspartic-type endopeptidase activity"/>
    <property type="evidence" value="ECO:0007669"/>
    <property type="project" value="UniProtKB-KW"/>
</dbReference>
<dbReference type="Pfam" id="PF00552">
    <property type="entry name" value="IN_DBD_C"/>
    <property type="match status" value="1"/>
</dbReference>
<evidence type="ECO:0000256" key="40">
    <source>
        <dbReference type="ARBA" id="ARBA00023268"/>
    </source>
</evidence>
<dbReference type="CDD" id="cd05482">
    <property type="entry name" value="HIV_retropepsin_like"/>
    <property type="match status" value="1"/>
</dbReference>
<dbReference type="SUPFAM" id="SSF50630">
    <property type="entry name" value="Acid proteases"/>
    <property type="match status" value="1"/>
</dbReference>
<keyword evidence="4" id="KW-1032">Host cell membrane</keyword>
<keyword evidence="37" id="KW-1179">Viral genome integration</keyword>
<keyword evidence="38 46" id="KW-1035">Host cytoplasm</keyword>
<evidence type="ECO:0000256" key="45">
    <source>
        <dbReference type="PROSITE-ProRule" id="PRU00506"/>
    </source>
</evidence>
<dbReference type="GO" id="GO:0055036">
    <property type="term" value="C:virion membrane"/>
    <property type="evidence" value="ECO:0007669"/>
    <property type="project" value="UniProtKB-SubCell"/>
</dbReference>
<dbReference type="GO" id="GO:0005198">
    <property type="term" value="F:structural molecule activity"/>
    <property type="evidence" value="ECO:0007669"/>
    <property type="project" value="InterPro"/>
</dbReference>
<dbReference type="PROSITE" id="PS50878">
    <property type="entry name" value="RT_POL"/>
    <property type="match status" value="1"/>
</dbReference>
<dbReference type="SUPFAM" id="SSF57756">
    <property type="entry name" value="Retrovirus zinc finger-like domains"/>
    <property type="match status" value="1"/>
</dbReference>
<dbReference type="InterPro" id="IPR001584">
    <property type="entry name" value="Integrase_cat-core"/>
</dbReference>
<dbReference type="InterPro" id="IPR001995">
    <property type="entry name" value="Peptidase_A2_cat"/>
</dbReference>
<evidence type="ECO:0000256" key="26">
    <source>
        <dbReference type="ARBA" id="ARBA00022870"/>
    </source>
</evidence>
<dbReference type="GO" id="GO:0003964">
    <property type="term" value="F:RNA-directed DNA polymerase activity"/>
    <property type="evidence" value="ECO:0007669"/>
    <property type="project" value="UniProtKB-KW"/>
</dbReference>
<dbReference type="PROSITE" id="PS00141">
    <property type="entry name" value="ASP_PROTEASE"/>
    <property type="match status" value="1"/>
</dbReference>
<dbReference type="Gene3D" id="4.10.60.10">
    <property type="entry name" value="Zinc finger, CCHC-type"/>
    <property type="match status" value="1"/>
</dbReference>
<dbReference type="SMART" id="SM00343">
    <property type="entry name" value="ZnF_C2HC"/>
    <property type="match status" value="2"/>
</dbReference>
<dbReference type="InterPro" id="IPR001969">
    <property type="entry name" value="Aspartic_peptidase_AS"/>
</dbReference>
<dbReference type="Pfam" id="PF00665">
    <property type="entry name" value="rve"/>
    <property type="match status" value="1"/>
</dbReference>
<dbReference type="Gene3D" id="3.10.10.10">
    <property type="entry name" value="HIV Type 1 Reverse Transcriptase, subunit A, domain 1"/>
    <property type="match status" value="1"/>
</dbReference>
<organism evidence="55">
    <name type="scientific">Human immunodeficiency virus 2</name>
    <dbReference type="NCBI Taxonomy" id="11709"/>
    <lineage>
        <taxon>Viruses</taxon>
        <taxon>Riboviria</taxon>
        <taxon>Pararnavirae</taxon>
        <taxon>Artverviricota</taxon>
        <taxon>Revtraviricetes</taxon>
        <taxon>Ortervirales</taxon>
        <taxon>Retroviridae</taxon>
        <taxon>Orthoretrovirinae</taxon>
        <taxon>Lentivirus</taxon>
        <taxon>Lentivirus humimdef2</taxon>
    </lineage>
</organism>
<keyword evidence="10" id="KW-0645">Protease</keyword>
<name>A0A2D3HWP0_9HIV2</name>
<dbReference type="GO" id="GO:0075732">
    <property type="term" value="P:viral penetration into host nucleus"/>
    <property type="evidence" value="ECO:0007669"/>
    <property type="project" value="UniProtKB-KW"/>
</dbReference>
<dbReference type="GO" id="GO:0004523">
    <property type="term" value="F:RNA-DNA hybrid ribonuclease activity"/>
    <property type="evidence" value="ECO:0007669"/>
    <property type="project" value="InterPro"/>
</dbReference>
<evidence type="ECO:0000256" key="29">
    <source>
        <dbReference type="ARBA" id="ARBA00022918"/>
    </source>
</evidence>
<keyword evidence="12" id="KW-0548">Nucleotidyltransferase</keyword>
<keyword evidence="20 44" id="KW-0863">Zinc-finger</keyword>
<sequence>MGARSSVLRGKKADELEKIRLRPGGKKKYRLKHIVWAANELDRFGLAENLLESKEGCEKILRVLNPLVPTGSENLKSLYNTVCVTWCIHAEEKVKDTEEAKKVVQRHLVAEAGTADKMPNTSRPTAPPSGGGRNFPVQQVAGNYTHVPLSPRTLNAWVKLVEEKKFGAEVVPGFQALSEGCTPYDINQMLNCVGDHQAAMQIIREIINEEAADWDVAHPIPGPLPAGQLREPRGSDIAGTTSTVEEQIQWMFRPQNPVPVGNIYRRWIQIGLQKCVRMYNPTNILDVKQGPKEPFQSYVDRFYKSLRAEQTDPAVKNWMTQTLLIQNANPDCKLVLKGLGMNPTLEEMLTACQGVGGPGQKARLMAEALKEALTPAPIPFAAAQQKRTIKCWNCGKEGHTARQCRAPRRQGCWKCGKPGHIMTNCPDRQAGFFRDSLTGKEASQLPRGPSPTGAYANSTPGRSSSGPAGEVPAAREEAEGAERETIQRSDRGLTAPRARRDATQRGDRGLAAPQFSLWKRPVVTAHIEGQPVEVLLDTGADDSIVAGIELGGDYSPKIVGGIGGFINTKEYKNVEIKVLNKRVKATIMTGDTPINIFGRNILASLGMSLNLPVAKVEPIKVTLKPGKDGPKLRQWPLTREKIEALKEICEKMEKEGQLEEAPPTNPYNTPTFAIKKKDKNKWRMLIDFRELNKVTQDFTEIQLGIPHPAGLSKKRRITVLDVGDAYFSIPLWEDFRQYTAFTLPSVNNAEPGKRYIYKVLPQGWKGSPAIFQWTMRQILEPFRKANSDVILIQYMDDILIASDRTDLEHDRVVLQLKELLNGLGFSTPDEKFQRDPPYHWMGYELWPNKWKLQKIQLPQKEVWTVNDIQKLVGVLNWAAQIYPGIKTRHLCRLIRGKMTLTEEVQWTELAEAELEENKIILSQEQEGHYYQEGKELEATIQKDHDNQWTYKIHQEEKILKVGKYAKIKNTHTNGVRLLAQVVQKIGKEALVIWGRIPKFHLPVERETWEQWWDDYWQVTWIPDWDFVSTPPLVRLVFNLVKESIPGVETFYTDGSCNRQSKEGKAGYITDRGRDRVKTLEQTTNQQAELEAFAMAVADSGPKANIIVDSQYVMGIVAGQPTESESRIVNQIIEEMIKKEAIYVAWVPAHKGIGGNQEIDHLVSQGIRQVFFLEKIEPAQEEHEKYHSNIKELAHKFGIPKLVARQIVNTCPQCQQKGEAIHGQVNAELGTWQMDCTHLEGKIIIVAVHVASGFIEAEVIPQESGRQTALFLLKLASRWPITHLHTDNGANFTSQEVKMVAWWVGIEQTFGVPYNPQSQGVVESMNHHLKNQISRIREQANTVETIVLMAVHCMNFKRRGGIGDMTPAERLINMITTEQEIQFLQAKNSKLQNFRVYFREGRDQLWKGPGELLWKGDGAVIVKVGADIKVIPRRKAKIIKDYGGRQEMDSGSHLEGAREDGEVA</sequence>
<keyword evidence="9" id="KW-1188">Viral release from host cell</keyword>
<dbReference type="InterPro" id="IPR043128">
    <property type="entry name" value="Rev_trsase/Diguanyl_cyclase"/>
</dbReference>
<evidence type="ECO:0000256" key="39">
    <source>
        <dbReference type="ARBA" id="ARBA00023247"/>
    </source>
</evidence>
<protein>
    <recommendedName>
        <fullName evidence="46">Gag polyprotein</fullName>
    </recommendedName>
    <component>
        <recommendedName>
            <fullName evidence="46">Matrix protein p17</fullName>
            <shortName evidence="46">MA</shortName>
        </recommendedName>
    </component>
</protein>
<dbReference type="PROSITE" id="PS50158">
    <property type="entry name" value="ZF_CCHC"/>
    <property type="match status" value="2"/>
</dbReference>
<evidence type="ECO:0000256" key="41">
    <source>
        <dbReference type="ARBA" id="ARBA00023288"/>
    </source>
</evidence>
<evidence type="ECO:0000256" key="13">
    <source>
        <dbReference type="ARBA" id="ARBA00022707"/>
    </source>
</evidence>
<evidence type="ECO:0000256" key="36">
    <source>
        <dbReference type="ARBA" id="ARBA00023172"/>
    </source>
</evidence>
<reference evidence="55" key="1">
    <citation type="submission" date="2017-08" db="EMBL/GenBank/DDBJ databases">
        <title>Genome characterization of HIV-2 biological clones with divergent replication capacities.</title>
        <authorList>
            <person name="Lungu C."/>
            <person name="Boers P.H.M."/>
            <person name="van der Ende M.E."/>
            <person name="Gruters R.A."/>
        </authorList>
    </citation>
    <scope>NUCLEOTIDE SEQUENCE</scope>
    <source>
        <strain evidence="55">RH2.3-8A5</strain>
    </source>
</reference>
<dbReference type="PANTHER" id="PTHR41694:SF3">
    <property type="entry name" value="RNA-DIRECTED DNA POLYMERASE-RELATED"/>
    <property type="match status" value="1"/>
</dbReference>
<keyword evidence="21" id="KW-0378">Hydrolase</keyword>
<keyword evidence="8 46" id="KW-0945">Host-virus interaction</keyword>
<comment type="subcellular location">
    <molecule>Matrix protein p17</molecule>
    <subcellularLocation>
        <location evidence="46">Virion membrane</location>
        <topology evidence="46">Lipid-anchor</topology>
    </subcellularLocation>
    <subcellularLocation>
        <location evidence="46">Host nucleus</location>
    </subcellularLocation>
    <subcellularLocation>
        <location evidence="46">Host cytoplasm</location>
    </subcellularLocation>
</comment>
<accession>A0A2D3HWP0</accession>
<keyword evidence="6 46" id="KW-0167">Capsid protein</keyword>
<dbReference type="InterPro" id="IPR008919">
    <property type="entry name" value="Retrov_capsid_N"/>
</dbReference>
<dbReference type="Pfam" id="PF19317">
    <property type="entry name" value="Gag_p24_C"/>
    <property type="match status" value="1"/>
</dbReference>
<evidence type="ECO:0000259" key="53">
    <source>
        <dbReference type="PROSITE" id="PS50994"/>
    </source>
</evidence>
<dbReference type="InterPro" id="IPR018061">
    <property type="entry name" value="Retropepsins"/>
</dbReference>
<evidence type="ECO:0000256" key="2">
    <source>
        <dbReference type="ARBA" id="ARBA00001946"/>
    </source>
</evidence>
<keyword evidence="23 46" id="KW-0862">Zinc</keyword>
<dbReference type="SUPFAM" id="SSF50122">
    <property type="entry name" value="DNA-binding domain of retroviral integrase"/>
    <property type="match status" value="1"/>
</dbReference>
<evidence type="ECO:0000256" key="10">
    <source>
        <dbReference type="ARBA" id="ARBA00022670"/>
    </source>
</evidence>
<dbReference type="PROSITE" id="PS50876">
    <property type="entry name" value="ZF_INTEGRASE"/>
    <property type="match status" value="1"/>
</dbReference>
<dbReference type="FunFam" id="3.30.70.270:FF:000006">
    <property type="entry name" value="Gag-Pol polyprotein"/>
    <property type="match status" value="1"/>
</dbReference>
<feature type="domain" description="CCHC-type" evidence="48">
    <location>
        <begin position="390"/>
        <end position="405"/>
    </location>
</feature>
<dbReference type="GO" id="GO:0046718">
    <property type="term" value="P:symbiont entry into host cell"/>
    <property type="evidence" value="ECO:0007669"/>
    <property type="project" value="UniProtKB-KW"/>
</dbReference>
<evidence type="ECO:0000256" key="27">
    <source>
        <dbReference type="ARBA" id="ARBA00022884"/>
    </source>
</evidence>
<evidence type="ECO:0000256" key="15">
    <source>
        <dbReference type="ARBA" id="ARBA00022723"/>
    </source>
</evidence>
<evidence type="ECO:0000256" key="21">
    <source>
        <dbReference type="ARBA" id="ARBA00022801"/>
    </source>
</evidence>
<evidence type="ECO:0000256" key="18">
    <source>
        <dbReference type="ARBA" id="ARBA00022758"/>
    </source>
</evidence>
<dbReference type="GO" id="GO:0042025">
    <property type="term" value="C:host cell nucleus"/>
    <property type="evidence" value="ECO:0007669"/>
    <property type="project" value="UniProtKB-SubCell"/>
</dbReference>
<dbReference type="PROSITE" id="PS50879">
    <property type="entry name" value="RNASE_H_1"/>
    <property type="match status" value="1"/>
</dbReference>
<dbReference type="Pfam" id="PF00075">
    <property type="entry name" value="RNase_H"/>
    <property type="match status" value="1"/>
</dbReference>
<evidence type="ECO:0000256" key="25">
    <source>
        <dbReference type="ARBA" id="ARBA00022844"/>
    </source>
</evidence>
<keyword evidence="29" id="KW-0695">RNA-directed DNA polymerase</keyword>
<evidence type="ECO:0000256" key="7">
    <source>
        <dbReference type="ARBA" id="ARBA00022562"/>
    </source>
</evidence>
<dbReference type="GO" id="GO:0039657">
    <property type="term" value="P:symbiont-mediated suppression of host gene expression"/>
    <property type="evidence" value="ECO:0007669"/>
    <property type="project" value="UniProtKB-KW"/>
</dbReference>
<evidence type="ECO:0000256" key="20">
    <source>
        <dbReference type="ARBA" id="ARBA00022771"/>
    </source>
</evidence>
<dbReference type="GO" id="GO:0004533">
    <property type="term" value="F:exoribonuclease H activity"/>
    <property type="evidence" value="ECO:0007669"/>
    <property type="project" value="UniProtKB-EC"/>
</dbReference>
<evidence type="ECO:0000256" key="32">
    <source>
        <dbReference type="ARBA" id="ARBA00023086"/>
    </source>
</evidence>
<dbReference type="SUPFAM" id="SSF47836">
    <property type="entry name" value="Retroviral matrix proteins"/>
    <property type="match status" value="1"/>
</dbReference>
<dbReference type="GO" id="GO:0035613">
    <property type="term" value="F:RNA stem-loop binding"/>
    <property type="evidence" value="ECO:0007669"/>
    <property type="project" value="TreeGrafter"/>
</dbReference>
<evidence type="ECO:0000256" key="35">
    <source>
        <dbReference type="ARBA" id="ARBA00023136"/>
    </source>
</evidence>
<dbReference type="Gene3D" id="2.30.30.10">
    <property type="entry name" value="Integrase, C-terminal domain superfamily, retroviral"/>
    <property type="match status" value="1"/>
</dbReference>
<dbReference type="Gene3D" id="1.10.150.90">
    <property type="entry name" value="Immunodeficiency lentiviruses, gag gene matrix protein p17"/>
    <property type="match status" value="1"/>
</dbReference>
<evidence type="ECO:0000256" key="8">
    <source>
        <dbReference type="ARBA" id="ARBA00022581"/>
    </source>
</evidence>
<evidence type="ECO:0000256" key="5">
    <source>
        <dbReference type="ARBA" id="ARBA00022524"/>
    </source>
</evidence>
<evidence type="ECO:0000256" key="47">
    <source>
        <dbReference type="SAM" id="MobiDB-lite"/>
    </source>
</evidence>
<evidence type="ECO:0000256" key="46">
    <source>
        <dbReference type="RuleBase" id="RU004487"/>
    </source>
</evidence>
<evidence type="ECO:0000256" key="3">
    <source>
        <dbReference type="ARBA" id="ARBA00004425"/>
    </source>
</evidence>
<dbReference type="SUPFAM" id="SSF47353">
    <property type="entry name" value="Retrovirus capsid dimerization domain-like"/>
    <property type="match status" value="1"/>
</dbReference>
<dbReference type="GO" id="GO:0075523">
    <property type="term" value="P:viral translational frameshifting"/>
    <property type="evidence" value="ECO:0007669"/>
    <property type="project" value="UniProtKB-KW"/>
</dbReference>
<dbReference type="Pfam" id="PF00098">
    <property type="entry name" value="zf-CCHC"/>
    <property type="match status" value="2"/>
</dbReference>
<evidence type="ECO:0000256" key="37">
    <source>
        <dbReference type="ARBA" id="ARBA00023195"/>
    </source>
</evidence>
<dbReference type="GO" id="GO:0015074">
    <property type="term" value="P:DNA integration"/>
    <property type="evidence" value="ECO:0007669"/>
    <property type="project" value="UniProtKB-KW"/>
</dbReference>
<evidence type="ECO:0000256" key="43">
    <source>
        <dbReference type="ARBA" id="ARBA00023415"/>
    </source>
</evidence>
<dbReference type="GO" id="GO:0006508">
    <property type="term" value="P:proteolysis"/>
    <property type="evidence" value="ECO:0007669"/>
    <property type="project" value="UniProtKB-KW"/>
</dbReference>
<evidence type="ECO:0000256" key="14">
    <source>
        <dbReference type="ARBA" id="ARBA00022722"/>
    </source>
</evidence>
<dbReference type="PROSITE" id="PS51027">
    <property type="entry name" value="INTEGRASE_DBD"/>
    <property type="match status" value="1"/>
</dbReference>
<dbReference type="InterPro" id="IPR036875">
    <property type="entry name" value="Znf_CCHC_sf"/>
</dbReference>
<evidence type="ECO:0000256" key="34">
    <source>
        <dbReference type="ARBA" id="ARBA00023125"/>
    </source>
</evidence>
<feature type="region of interest" description="Disordered" evidence="47">
    <location>
        <begin position="440"/>
        <end position="508"/>
    </location>
</feature>
<evidence type="ECO:0000259" key="49">
    <source>
        <dbReference type="PROSITE" id="PS50175"/>
    </source>
</evidence>
<dbReference type="Pfam" id="PF00077">
    <property type="entry name" value="RVP"/>
    <property type="match status" value="1"/>
</dbReference>
<keyword evidence="34" id="KW-0238">DNA-binding</keyword>
<organismHost>
    <name type="scientific">Homo sapiens</name>
    <name type="common">Human</name>
    <dbReference type="NCBI Taxonomy" id="9606"/>
</organismHost>
<dbReference type="PROSITE" id="PS50175">
    <property type="entry name" value="ASP_PROT_RETROV"/>
    <property type="match status" value="1"/>
</dbReference>
<evidence type="ECO:0000259" key="54">
    <source>
        <dbReference type="PROSITE" id="PS51027"/>
    </source>
</evidence>
<keyword evidence="15 46" id="KW-0479">Metal-binding</keyword>
<dbReference type="GO" id="GO:0020002">
    <property type="term" value="C:host cell plasma membrane"/>
    <property type="evidence" value="ECO:0007669"/>
    <property type="project" value="UniProtKB-SubCell"/>
</dbReference>
<evidence type="ECO:0000259" key="48">
    <source>
        <dbReference type="PROSITE" id="PS50158"/>
    </source>
</evidence>
<evidence type="ECO:0000256" key="33">
    <source>
        <dbReference type="ARBA" id="ARBA00023113"/>
    </source>
</evidence>
<keyword evidence="22" id="KW-1193">Eukaryotic host translation shutoff by virus</keyword>
<dbReference type="Gene3D" id="1.10.375.10">
    <property type="entry name" value="Human Immunodeficiency Virus Type 1 Capsid Protein"/>
    <property type="match status" value="1"/>
</dbReference>
<evidence type="ECO:0000259" key="51">
    <source>
        <dbReference type="PROSITE" id="PS50878"/>
    </source>
</evidence>
<dbReference type="InterPro" id="IPR012337">
    <property type="entry name" value="RNaseH-like_sf"/>
</dbReference>
<dbReference type="PROSITE" id="PS50994">
    <property type="entry name" value="INTEGRASE"/>
    <property type="match status" value="1"/>
</dbReference>
<keyword evidence="31" id="KW-1190">Host gene expression shutoff by virus</keyword>
<keyword evidence="7 46" id="KW-1048">Host nucleus</keyword>
<evidence type="ECO:0000259" key="52">
    <source>
        <dbReference type="PROSITE" id="PS50879"/>
    </source>
</evidence>
<dbReference type="EMBL" id="MF595854">
    <property type="protein sequence ID" value="ATU79162.1"/>
    <property type="molecule type" value="Genomic_DNA"/>
</dbReference>
<evidence type="ECO:0000256" key="17">
    <source>
        <dbReference type="ARBA" id="ARBA00022750"/>
    </source>
</evidence>
<keyword evidence="36" id="KW-0233">DNA recombination</keyword>
<dbReference type="Gene3D" id="1.10.10.200">
    <property type="match status" value="1"/>
</dbReference>
<keyword evidence="24" id="KW-0460">Magnesium</keyword>
<dbReference type="InterPro" id="IPR010661">
    <property type="entry name" value="RVT_thumb"/>
</dbReference>
<keyword evidence="27 46" id="KW-0694">RNA-binding</keyword>
<evidence type="ECO:0000256" key="6">
    <source>
        <dbReference type="ARBA" id="ARBA00022561"/>
    </source>
</evidence>
<keyword evidence="39" id="KW-1262">Eukaryotic host gene expression shutoff by virus</keyword>
<dbReference type="InterPro" id="IPR010999">
    <property type="entry name" value="Retrovr_matrix"/>
</dbReference>
<evidence type="ECO:0000256" key="38">
    <source>
        <dbReference type="ARBA" id="ARBA00023200"/>
    </source>
</evidence>
<evidence type="ECO:0000256" key="19">
    <source>
        <dbReference type="ARBA" id="ARBA00022759"/>
    </source>
</evidence>
<dbReference type="GO" id="GO:0006310">
    <property type="term" value="P:DNA recombination"/>
    <property type="evidence" value="ECO:0007669"/>
    <property type="project" value="UniProtKB-KW"/>
</dbReference>
<keyword evidence="32 46" id="KW-0543">Viral nucleoprotein</keyword>
<dbReference type="Gene3D" id="3.30.420.10">
    <property type="entry name" value="Ribonuclease H-like superfamily/Ribonuclease H"/>
    <property type="match status" value="2"/>
</dbReference>
<feature type="compositionally biased region" description="Polar residues" evidence="47">
    <location>
        <begin position="455"/>
        <end position="465"/>
    </location>
</feature>
<evidence type="ECO:0000256" key="24">
    <source>
        <dbReference type="ARBA" id="ARBA00022842"/>
    </source>
</evidence>
<keyword evidence="40" id="KW-0511">Multifunctional enzyme</keyword>
<keyword evidence="26" id="KW-1043">Host membrane</keyword>
<keyword evidence="16" id="KW-0677">Repeat</keyword>
<dbReference type="GO" id="GO:0044826">
    <property type="term" value="P:viral genome integration into host DNA"/>
    <property type="evidence" value="ECO:0007669"/>
    <property type="project" value="UniProtKB-KW"/>
</dbReference>
<evidence type="ECO:0000256" key="9">
    <source>
        <dbReference type="ARBA" id="ARBA00022612"/>
    </source>
</evidence>
<dbReference type="InterPro" id="IPR002156">
    <property type="entry name" value="RNaseH_domain"/>
</dbReference>
<dbReference type="InterPro" id="IPR008916">
    <property type="entry name" value="Retrov_capsid_C"/>
</dbReference>
<comment type="catalytic activity">
    <reaction evidence="1">
        <text>3'-end directed exonucleolytic cleavage of viral RNA-DNA hybrid.</text>
        <dbReference type="EC" id="3.1.13.2"/>
    </reaction>
</comment>
<dbReference type="InterPro" id="IPR036862">
    <property type="entry name" value="Integrase_C_dom_sf_retrovir"/>
</dbReference>
<comment type="PTM">
    <molecule>Gag-Pol polyprotein</molecule>
    <text evidence="46">Specific enzymatic cleavages by the viral protease yield mature proteins.</text>
</comment>
<dbReference type="PANTHER" id="PTHR41694">
    <property type="entry name" value="ENDOGENOUS RETROVIRUS GROUP K MEMBER POL PROTEIN"/>
    <property type="match status" value="1"/>
</dbReference>
<dbReference type="GO" id="GO:0075713">
    <property type="term" value="P:establishment of integrated proviral latency"/>
    <property type="evidence" value="ECO:0007669"/>
    <property type="project" value="UniProtKB-KW"/>
</dbReference>
<dbReference type="InterPro" id="IPR034170">
    <property type="entry name" value="Retropepsin-like_cat_dom"/>
</dbReference>
<evidence type="ECO:0000256" key="1">
    <source>
        <dbReference type="ARBA" id="ARBA00000379"/>
    </source>
</evidence>
<comment type="catalytic activity">
    <reaction evidence="43">
        <text>Endohydrolysis of RNA in RNA/DNA hybrids. Three different cleavage modes: 1. sequence-specific internal cleavage of RNA. Human immunodeficiency virus type 1 and Moloney murine leukemia virus enzymes prefer to cleave the RNA strand one nucleotide away from the RNA-DNA junction. 2. RNA 5'-end directed cleavage 13-19 nucleotides from the RNA end. 3. DNA 3'-end directed cleavage 15-20 nucleotides away from the primer terminus.</text>
        <dbReference type="EC" id="3.1.26.13"/>
    </reaction>
</comment>
<feature type="domain" description="RNase H type-1" evidence="52">
    <location>
        <begin position="1044"/>
        <end position="1167"/>
    </location>
</feature>
<dbReference type="Gene3D" id="1.20.5.760">
    <property type="entry name" value="Single helix bin"/>
    <property type="match status" value="1"/>
</dbReference>
<evidence type="ECO:0000256" key="16">
    <source>
        <dbReference type="ARBA" id="ARBA00022737"/>
    </source>
</evidence>
<dbReference type="GO" id="GO:0003887">
    <property type="term" value="F:DNA-directed DNA polymerase activity"/>
    <property type="evidence" value="ECO:0007669"/>
    <property type="project" value="UniProtKB-KW"/>
</dbReference>
<evidence type="ECO:0000256" key="4">
    <source>
        <dbReference type="ARBA" id="ARBA00022511"/>
    </source>
</evidence>
<dbReference type="InterPro" id="IPR000477">
    <property type="entry name" value="RT_dom"/>
</dbReference>
<dbReference type="PRINTS" id="PR00234">
    <property type="entry name" value="HIV1MATRIX"/>
</dbReference>
<evidence type="ECO:0000256" key="31">
    <source>
        <dbReference type="ARBA" id="ARBA00022995"/>
    </source>
</evidence>
<dbReference type="InterPro" id="IPR001037">
    <property type="entry name" value="Integrase_C_retrovir"/>
</dbReference>
<evidence type="ECO:0000256" key="30">
    <source>
        <dbReference type="ARBA" id="ARBA00022932"/>
    </source>
</evidence>
<dbReference type="Pfam" id="PF06815">
    <property type="entry name" value="RVT_connect"/>
    <property type="match status" value="1"/>
</dbReference>
<feature type="region of interest" description="Disordered" evidence="47">
    <location>
        <begin position="114"/>
        <end position="136"/>
    </location>
</feature>
<keyword evidence="28" id="KW-0229">DNA integration</keyword>
<feature type="domain" description="Integrase-type" evidence="50">
    <location>
        <begin position="1173"/>
        <end position="1214"/>
    </location>
</feature>
<comment type="subcellular location">
    <subcellularLocation>
        <location evidence="3">Host cell membrane</location>
        <topology evidence="3">Lipid-anchor</topology>
    </subcellularLocation>
    <subcellularLocation>
        <location evidence="46">Virion</location>
    </subcellularLocation>
    <subcellularLocation>
        <location evidence="46">Host cytoplasm</location>
    </subcellularLocation>
    <subcellularLocation>
        <location evidence="46">Host nucleus</location>
    </subcellularLocation>
</comment>
<dbReference type="InterPro" id="IPR012344">
    <property type="entry name" value="Matrix_HIV/RSV_N"/>
</dbReference>
<dbReference type="InterPro" id="IPR045345">
    <property type="entry name" value="Gag_p24_C"/>
</dbReference>
<evidence type="ECO:0000256" key="42">
    <source>
        <dbReference type="ARBA" id="ARBA00023296"/>
    </source>
</evidence>
<dbReference type="Pfam" id="PF00540">
    <property type="entry name" value="Gag_p17"/>
    <property type="match status" value="1"/>
</dbReference>
<dbReference type="InterPro" id="IPR010659">
    <property type="entry name" value="RVT_connect"/>
</dbReference>
<dbReference type="GO" id="GO:0019013">
    <property type="term" value="C:viral nucleocapsid"/>
    <property type="evidence" value="ECO:0007669"/>
    <property type="project" value="UniProtKB-KW"/>
</dbReference>
<keyword evidence="13" id="KW-0519">Myristate</keyword>
<keyword evidence="25 46" id="KW-0946">Virion</keyword>
<keyword evidence="14" id="KW-0540">Nuclease</keyword>
<evidence type="ECO:0000256" key="44">
    <source>
        <dbReference type="PROSITE-ProRule" id="PRU00450"/>
    </source>
</evidence>
<comment type="cofactor">
    <cofactor evidence="2">
        <name>Mg(2+)</name>
        <dbReference type="ChEBI" id="CHEBI:18420"/>
    </cofactor>
</comment>
<dbReference type="Gene3D" id="2.40.70.10">
    <property type="entry name" value="Acid Proteases"/>
    <property type="match status" value="1"/>
</dbReference>
<dbReference type="SUPFAM" id="SSF46919">
    <property type="entry name" value="N-terminal Zn binding domain of HIV integrase"/>
    <property type="match status" value="1"/>
</dbReference>
<evidence type="ECO:0000313" key="55">
    <source>
        <dbReference type="EMBL" id="ATU79162.1"/>
    </source>
</evidence>
<proteinExistence type="predicted"/>
<dbReference type="InterPro" id="IPR036397">
    <property type="entry name" value="RNaseH_sf"/>
</dbReference>
<feature type="domain" description="Peptidase A2" evidence="49">
    <location>
        <begin position="532"/>
        <end position="601"/>
    </location>
</feature>
<keyword evidence="30" id="KW-0239">DNA-directed DNA polymerase</keyword>
<keyword evidence="11" id="KW-0808">Transferase</keyword>
<dbReference type="InterPro" id="IPR043502">
    <property type="entry name" value="DNA/RNA_pol_sf"/>
</dbReference>
<keyword evidence="17" id="KW-0064">Aspartyl protease</keyword>
<dbReference type="GO" id="GO:0003677">
    <property type="term" value="F:DNA binding"/>
    <property type="evidence" value="ECO:0007669"/>
    <property type="project" value="UniProtKB-KW"/>
</dbReference>
<dbReference type="GO" id="GO:0043657">
    <property type="term" value="C:host cell"/>
    <property type="evidence" value="ECO:0007669"/>
    <property type="project" value="GOC"/>
</dbReference>
<dbReference type="SUPFAM" id="SSF53098">
    <property type="entry name" value="Ribonuclease H-like"/>
    <property type="match status" value="2"/>
</dbReference>
<dbReference type="SUPFAM" id="SSF56672">
    <property type="entry name" value="DNA/RNA polymerases"/>
    <property type="match status" value="1"/>
</dbReference>
<feature type="DNA-binding region" description="Integrase-type" evidence="45">
    <location>
        <begin position="1393"/>
        <end position="1440"/>
    </location>
</feature>
<dbReference type="InterPro" id="IPR003308">
    <property type="entry name" value="Integrase_Zn-bd_dom_N"/>
</dbReference>
<dbReference type="GO" id="GO:0008270">
    <property type="term" value="F:zinc ion binding"/>
    <property type="evidence" value="ECO:0007669"/>
    <property type="project" value="UniProtKB-KW"/>
</dbReference>
<dbReference type="Pfam" id="PF00607">
    <property type="entry name" value="Gag_p24"/>
    <property type="match status" value="1"/>
</dbReference>
<dbReference type="Pfam" id="PF02022">
    <property type="entry name" value="Integrase_Zn"/>
    <property type="match status" value="1"/>
</dbReference>
<dbReference type="Pfam" id="PF00078">
    <property type="entry name" value="RVT_1"/>
    <property type="match status" value="1"/>
</dbReference>
<feature type="domain" description="CCHC-type" evidence="48">
    <location>
        <begin position="412"/>
        <end position="427"/>
    </location>
</feature>
<keyword evidence="5" id="KW-1163">Viral penetration into host nucleus</keyword>
<dbReference type="GO" id="GO:0030430">
    <property type="term" value="C:host cell cytoplasm"/>
    <property type="evidence" value="ECO:0007669"/>
    <property type="project" value="UniProtKB-SubCell"/>
</dbReference>
<feature type="compositionally biased region" description="Basic and acidic residues" evidence="47">
    <location>
        <begin position="498"/>
        <end position="508"/>
    </location>
</feature>
<evidence type="ECO:0000256" key="11">
    <source>
        <dbReference type="ARBA" id="ARBA00022679"/>
    </source>
</evidence>
<dbReference type="InterPro" id="IPR000071">
    <property type="entry name" value="Lentvrl_matrix_N"/>
</dbReference>
<evidence type="ECO:0000256" key="28">
    <source>
        <dbReference type="ARBA" id="ARBA00022908"/>
    </source>
</evidence>
<evidence type="ECO:0000256" key="12">
    <source>
        <dbReference type="ARBA" id="ARBA00022695"/>
    </source>
</evidence>
<keyword evidence="41" id="KW-0449">Lipoprotein</keyword>
<dbReference type="Pfam" id="PF06817">
    <property type="entry name" value="RVT_thumb"/>
    <property type="match status" value="1"/>
</dbReference>
<keyword evidence="19" id="KW-0255">Endonuclease</keyword>
<keyword evidence="35" id="KW-0472">Membrane</keyword>
<evidence type="ECO:0000256" key="22">
    <source>
        <dbReference type="ARBA" id="ARBA00022809"/>
    </source>
</evidence>
<keyword evidence="33" id="KW-0917">Virion maturation</keyword>
<dbReference type="InterPro" id="IPR017856">
    <property type="entry name" value="Integrase-like_N"/>
</dbReference>
<evidence type="ECO:0000256" key="23">
    <source>
        <dbReference type="ARBA" id="ARBA00022833"/>
    </source>
</evidence>
<feature type="domain" description="Integrase-type" evidence="54">
    <location>
        <begin position="1393"/>
        <end position="1440"/>
    </location>
</feature>
<keyword evidence="18" id="KW-0688">Ribosomal frameshifting</keyword>
<feature type="compositionally biased region" description="Basic and acidic residues" evidence="47">
    <location>
        <begin position="473"/>
        <end position="491"/>
    </location>
</feature>
<feature type="domain" description="Integrase catalytic" evidence="53">
    <location>
        <begin position="1223"/>
        <end position="1374"/>
    </location>
</feature>